<dbReference type="InterPro" id="IPR043147">
    <property type="entry name" value="Penicillin_amidase_A-knob"/>
</dbReference>
<dbReference type="AlphaFoldDB" id="A0A192D7U3"/>
<dbReference type="InterPro" id="IPR029055">
    <property type="entry name" value="Ntn_hydrolases_N"/>
</dbReference>
<dbReference type="KEGG" id="pns:A9D12_07535"/>
<dbReference type="GO" id="GO:0017000">
    <property type="term" value="P:antibiotic biosynthetic process"/>
    <property type="evidence" value="ECO:0007669"/>
    <property type="project" value="InterPro"/>
</dbReference>
<dbReference type="Gene3D" id="2.30.120.10">
    <property type="match status" value="1"/>
</dbReference>
<dbReference type="Gene3D" id="1.10.439.10">
    <property type="entry name" value="Penicillin Amidohydrolase, domain 1"/>
    <property type="match status" value="1"/>
</dbReference>
<dbReference type="Gene3D" id="3.60.20.10">
    <property type="entry name" value="Glutamine Phosphoribosylpyrophosphate, subunit 1, domain 1"/>
    <property type="match status" value="1"/>
</dbReference>
<organism evidence="6 7">
    <name type="scientific">Erythrobacter neustonensis</name>
    <dbReference type="NCBI Taxonomy" id="1112"/>
    <lineage>
        <taxon>Bacteria</taxon>
        <taxon>Pseudomonadati</taxon>
        <taxon>Pseudomonadota</taxon>
        <taxon>Alphaproteobacteria</taxon>
        <taxon>Sphingomonadales</taxon>
        <taxon>Erythrobacteraceae</taxon>
        <taxon>Erythrobacter/Porphyrobacter group</taxon>
        <taxon>Erythrobacter</taxon>
    </lineage>
</organism>
<keyword evidence="3" id="KW-0378">Hydrolase</keyword>
<dbReference type="Proteomes" id="UP000078263">
    <property type="component" value="Chromosome"/>
</dbReference>
<protein>
    <submittedName>
        <fullName evidence="6">Acyl-homoserine-lactone acylase</fullName>
    </submittedName>
</protein>
<keyword evidence="7" id="KW-1185">Reference proteome</keyword>
<dbReference type="InterPro" id="IPR043146">
    <property type="entry name" value="Penicillin_amidase_N_B-knob"/>
</dbReference>
<dbReference type="InterPro" id="IPR002692">
    <property type="entry name" value="S45"/>
</dbReference>
<feature type="chain" id="PRO_5008251875" evidence="5">
    <location>
        <begin position="23"/>
        <end position="766"/>
    </location>
</feature>
<evidence type="ECO:0000313" key="6">
    <source>
        <dbReference type="EMBL" id="ANK14185.1"/>
    </source>
</evidence>
<reference evidence="6 7" key="1">
    <citation type="submission" date="2016-05" db="EMBL/GenBank/DDBJ databases">
        <title>Compelete Genome Sequence of Bacteriochlorophyll-Synthesizing Bacterium Porphyrobacter neustonensis DSM 9434.</title>
        <authorList>
            <person name="Shi X.-L."/>
            <person name="Wu Y.-H."/>
            <person name="Cheng H."/>
            <person name="Xu L."/>
            <person name="Zhang X.-Q."/>
            <person name="Wang C.-S."/>
            <person name="Xu X.-W."/>
        </authorList>
    </citation>
    <scope>NUCLEOTIDE SEQUENCE [LARGE SCALE GENOMIC DNA]</scope>
    <source>
        <strain evidence="6 7">DSM 9434</strain>
    </source>
</reference>
<evidence type="ECO:0000256" key="3">
    <source>
        <dbReference type="ARBA" id="ARBA00022801"/>
    </source>
</evidence>
<gene>
    <name evidence="6" type="ORF">A9D12_07535</name>
</gene>
<name>A0A192D7U3_9SPHN</name>
<dbReference type="PANTHER" id="PTHR34218">
    <property type="entry name" value="PEPTIDASE S45 PENICILLIN AMIDASE"/>
    <property type="match status" value="1"/>
</dbReference>
<dbReference type="EMBL" id="CP016033">
    <property type="protein sequence ID" value="ANK14185.1"/>
    <property type="molecule type" value="Genomic_DNA"/>
</dbReference>
<dbReference type="RefSeq" id="WP_068353984.1">
    <property type="nucleotide sequence ID" value="NZ_CP016033.1"/>
</dbReference>
<evidence type="ECO:0000313" key="7">
    <source>
        <dbReference type="Proteomes" id="UP000078263"/>
    </source>
</evidence>
<dbReference type="InterPro" id="IPR023343">
    <property type="entry name" value="Penicillin_amidase_dom1"/>
</dbReference>
<comment type="similarity">
    <text evidence="1">Belongs to the peptidase S45 family.</text>
</comment>
<feature type="signal peptide" evidence="5">
    <location>
        <begin position="1"/>
        <end position="22"/>
    </location>
</feature>
<proteinExistence type="inferred from homology"/>
<dbReference type="SUPFAM" id="SSF56235">
    <property type="entry name" value="N-terminal nucleophile aminohydrolases (Ntn hydrolases)"/>
    <property type="match status" value="1"/>
</dbReference>
<dbReference type="STRING" id="1112.A9D12_07535"/>
<sequence>MTRISVLAAAAAILATTAPISAAQAAKRLSASITRTTYGIPHITARDWRSVGYGVAYAYAQDNLCLLAEEFATVAGERSLHFGADGKATLGFEDVDNLSSDVFFRTVIDVPMLRAGAATALSPRARDLMTGYVAGYNRFLKDAGPDGIPAECRDKPWVRPITADDMLRLNEKQMLLASSLNLAAAIANAAPPGVPASAPKVAISMPDPKNLGIGSNGWAFGSDVTADGSGMVIGNPHFPWKGPNRFWQMHVKGPGGYEVMGVGLAGTPMPTLGFNKDVAWTHTVTEARHFTLYQLALDPADPTRYLVDGQSEPMTKRTVSVPMPGGAAPVTRTMYSTRWGPVFVIPSRGITWTGASAFAVKDANRGNQRGIETWLRIGEAKTVAEVQAAVSETLGIPWVNTIAADRYGNALHADVTAVPNVSADKARNCATPIAPLFAELAILLDGSKAACDWDVAAGTPVPGLMPARDQAATTVKTWLTNSNDSYWISNPALPHRELSPVLGKYATARSLRTRSNFIETAALVAGGKVDHPRAMAHAFANKSLAADMAMDEIAVLCGSSAAMAEGAKRGCTALGHWDRRFEATSRGAALFRAFWPRAARLPGLWAVPFNANDPVGTPRDLATEGAKGEKLLAALAEAVAELDSAGIALDAPWGDVQQVIADGGVIPIHGGPGTLGILNMQESVPTPTGLTPRHGTSYIQIVSFDKTGPVADAILSYSQSTNPASPHAADQTRAYAEKRWHRLPFGKKAIAAETIGKTIRISESTR</sequence>
<evidence type="ECO:0000256" key="2">
    <source>
        <dbReference type="ARBA" id="ARBA00022729"/>
    </source>
</evidence>
<dbReference type="Gene3D" id="1.10.1400.10">
    <property type="match status" value="1"/>
</dbReference>
<keyword evidence="4" id="KW-0865">Zymogen</keyword>
<evidence type="ECO:0000256" key="1">
    <source>
        <dbReference type="ARBA" id="ARBA00006586"/>
    </source>
</evidence>
<evidence type="ECO:0000256" key="4">
    <source>
        <dbReference type="ARBA" id="ARBA00023145"/>
    </source>
</evidence>
<dbReference type="Pfam" id="PF01804">
    <property type="entry name" value="Penicil_amidase"/>
    <property type="match status" value="1"/>
</dbReference>
<accession>A0A192D7U3</accession>
<dbReference type="OrthoDB" id="9760084at2"/>
<dbReference type="GO" id="GO:0016811">
    <property type="term" value="F:hydrolase activity, acting on carbon-nitrogen (but not peptide) bonds, in linear amides"/>
    <property type="evidence" value="ECO:0007669"/>
    <property type="project" value="InterPro"/>
</dbReference>
<keyword evidence="2 5" id="KW-0732">Signal</keyword>
<evidence type="ECO:0000256" key="5">
    <source>
        <dbReference type="SAM" id="SignalP"/>
    </source>
</evidence>
<dbReference type="PANTHER" id="PTHR34218:SF3">
    <property type="entry name" value="ACYL-HOMOSERINE LACTONE ACYLASE PVDQ"/>
    <property type="match status" value="1"/>
</dbReference>